<dbReference type="InterPro" id="IPR004761">
    <property type="entry name" value="Spore_GerAB"/>
</dbReference>
<feature type="transmembrane region" description="Helical" evidence="8">
    <location>
        <begin position="40"/>
        <end position="64"/>
    </location>
</feature>
<feature type="transmembrane region" description="Helical" evidence="8">
    <location>
        <begin position="84"/>
        <end position="104"/>
    </location>
</feature>
<dbReference type="PANTHER" id="PTHR34975">
    <property type="entry name" value="SPORE GERMINATION PROTEIN A2"/>
    <property type="match status" value="1"/>
</dbReference>
<keyword evidence="10" id="KW-1185">Reference proteome</keyword>
<evidence type="ECO:0000256" key="5">
    <source>
        <dbReference type="ARBA" id="ARBA00022692"/>
    </source>
</evidence>
<comment type="subcellular location">
    <subcellularLocation>
        <location evidence="1">Membrane</location>
        <topology evidence="1">Multi-pass membrane protein</topology>
    </subcellularLocation>
</comment>
<protein>
    <submittedName>
        <fullName evidence="9">Spore germination protein KB</fullName>
    </submittedName>
</protein>
<gene>
    <name evidence="9" type="ORF">SAMN05443529_12169</name>
</gene>
<evidence type="ECO:0000256" key="8">
    <source>
        <dbReference type="SAM" id="Phobius"/>
    </source>
</evidence>
<feature type="transmembrane region" description="Helical" evidence="8">
    <location>
        <begin position="216"/>
        <end position="237"/>
    </location>
</feature>
<dbReference type="RefSeq" id="WP_092334775.1">
    <property type="nucleotide sequence ID" value="NZ_FNCP01000021.1"/>
</dbReference>
<dbReference type="NCBIfam" id="TIGR00912">
    <property type="entry name" value="2A0309"/>
    <property type="match status" value="1"/>
</dbReference>
<keyword evidence="5 8" id="KW-0812">Transmembrane</keyword>
<feature type="transmembrane region" description="Helical" evidence="8">
    <location>
        <begin position="116"/>
        <end position="133"/>
    </location>
</feature>
<feature type="transmembrane region" description="Helical" evidence="8">
    <location>
        <begin position="12"/>
        <end position="34"/>
    </location>
</feature>
<dbReference type="PANTHER" id="PTHR34975:SF2">
    <property type="entry name" value="SPORE GERMINATION PROTEIN A2"/>
    <property type="match status" value="1"/>
</dbReference>
<feature type="transmembrane region" description="Helical" evidence="8">
    <location>
        <begin position="333"/>
        <end position="354"/>
    </location>
</feature>
<dbReference type="Proteomes" id="UP000198656">
    <property type="component" value="Unassembled WGS sequence"/>
</dbReference>
<name>A0A1G8G5M1_9FIRM</name>
<evidence type="ECO:0000256" key="3">
    <source>
        <dbReference type="ARBA" id="ARBA00022448"/>
    </source>
</evidence>
<comment type="similarity">
    <text evidence="2">Belongs to the amino acid-polyamine-organocation (APC) superfamily. Spore germination protein (SGP) (TC 2.A.3.9) family.</text>
</comment>
<dbReference type="Pfam" id="PF03845">
    <property type="entry name" value="Spore_permease"/>
    <property type="match status" value="1"/>
</dbReference>
<dbReference type="GO" id="GO:0009847">
    <property type="term" value="P:spore germination"/>
    <property type="evidence" value="ECO:0007669"/>
    <property type="project" value="InterPro"/>
</dbReference>
<feature type="transmembrane region" description="Helical" evidence="8">
    <location>
        <begin position="145"/>
        <end position="163"/>
    </location>
</feature>
<dbReference type="EMBL" id="FNCP01000021">
    <property type="protein sequence ID" value="SDH89655.1"/>
    <property type="molecule type" value="Genomic_DNA"/>
</dbReference>
<feature type="transmembrane region" description="Helical" evidence="8">
    <location>
        <begin position="302"/>
        <end position="321"/>
    </location>
</feature>
<accession>A0A1G8G5M1</accession>
<evidence type="ECO:0000256" key="7">
    <source>
        <dbReference type="ARBA" id="ARBA00023136"/>
    </source>
</evidence>
<keyword evidence="3" id="KW-0813">Transport</keyword>
<reference evidence="10" key="1">
    <citation type="submission" date="2016-10" db="EMBL/GenBank/DDBJ databases">
        <authorList>
            <person name="Varghese N."/>
            <person name="Submissions S."/>
        </authorList>
    </citation>
    <scope>NUCLEOTIDE SEQUENCE [LARGE SCALE GENOMIC DNA]</scope>
    <source>
        <strain evidence="10">DSM 8344</strain>
    </source>
</reference>
<sequence length="366" mass="40718">MILEKGQISSAQLFFLVNCFIQGALLPLNFAYPISKHDTWLAVIAAMIIGSVIALVYISLAGLFPGQNLVQINDLIYGPYLGKFISLQYILFFLMTLSGYLWFISDFVLTFIMPETPISSIMIMFSFICAWAVRQGIEVITRMSVVFSVIPASIVFITFALLLKDMEFTNLLPLFESPPGDLFQSTHIIMHISFSQVLVFLMVIPYVNKQGPSKTPILLGMLSGGMVILVSSIRNIAALGPLSGIVTSPSLEAVRLINIGKILTRLEILVAMAEILLLFIISCVFYYATVLGLAHISKLRTYVPLVVPIGILSIILSLLSYESRMQVSHSIMYITPIVSLYFYIVLPFMSLIVAKLRKLPRNKGRN</sequence>
<feature type="transmembrane region" description="Helical" evidence="8">
    <location>
        <begin position="268"/>
        <end position="290"/>
    </location>
</feature>
<dbReference type="GO" id="GO:0016020">
    <property type="term" value="C:membrane"/>
    <property type="evidence" value="ECO:0007669"/>
    <property type="project" value="UniProtKB-SubCell"/>
</dbReference>
<dbReference type="AlphaFoldDB" id="A0A1G8G5M1"/>
<organism evidence="9 10">
    <name type="scientific">Desulfosporosinus hippei DSM 8344</name>
    <dbReference type="NCBI Taxonomy" id="1121419"/>
    <lineage>
        <taxon>Bacteria</taxon>
        <taxon>Bacillati</taxon>
        <taxon>Bacillota</taxon>
        <taxon>Clostridia</taxon>
        <taxon>Eubacteriales</taxon>
        <taxon>Desulfitobacteriaceae</taxon>
        <taxon>Desulfosporosinus</taxon>
    </lineage>
</organism>
<feature type="transmembrane region" description="Helical" evidence="8">
    <location>
        <begin position="183"/>
        <end position="204"/>
    </location>
</feature>
<evidence type="ECO:0000256" key="4">
    <source>
        <dbReference type="ARBA" id="ARBA00022544"/>
    </source>
</evidence>
<evidence type="ECO:0000313" key="10">
    <source>
        <dbReference type="Proteomes" id="UP000198656"/>
    </source>
</evidence>
<dbReference type="OrthoDB" id="1675410at2"/>
<dbReference type="STRING" id="1121419.SAMN05443529_12169"/>
<evidence type="ECO:0000256" key="2">
    <source>
        <dbReference type="ARBA" id="ARBA00007998"/>
    </source>
</evidence>
<keyword evidence="6 8" id="KW-1133">Transmembrane helix</keyword>
<keyword evidence="7 8" id="KW-0472">Membrane</keyword>
<evidence type="ECO:0000256" key="1">
    <source>
        <dbReference type="ARBA" id="ARBA00004141"/>
    </source>
</evidence>
<proteinExistence type="inferred from homology"/>
<evidence type="ECO:0000256" key="6">
    <source>
        <dbReference type="ARBA" id="ARBA00022989"/>
    </source>
</evidence>
<keyword evidence="4" id="KW-0309">Germination</keyword>
<evidence type="ECO:0000313" key="9">
    <source>
        <dbReference type="EMBL" id="SDH89655.1"/>
    </source>
</evidence>